<name>A0AAF6BIM2_MARPO</name>
<dbReference type="NCBIfam" id="TIGR00229">
    <property type="entry name" value="sensory_box"/>
    <property type="match status" value="1"/>
</dbReference>
<proteinExistence type="inferred from homology"/>
<accession>A0AAF6BIM2</accession>
<dbReference type="Gene3D" id="1.10.510.10">
    <property type="entry name" value="Transferase(Phosphotransferase) domain 1"/>
    <property type="match status" value="1"/>
</dbReference>
<keyword evidence="9" id="KW-0418">Kinase</keyword>
<dbReference type="Proteomes" id="UP001162541">
    <property type="component" value="Chromosome 5"/>
</dbReference>
<dbReference type="GO" id="GO:0006355">
    <property type="term" value="P:regulation of DNA-templated transcription"/>
    <property type="evidence" value="ECO:0007669"/>
    <property type="project" value="InterPro"/>
</dbReference>
<evidence type="ECO:0000256" key="10">
    <source>
        <dbReference type="ARBA" id="ARBA00022840"/>
    </source>
</evidence>
<evidence type="ECO:0000256" key="16">
    <source>
        <dbReference type="SAM" id="MobiDB-lite"/>
    </source>
</evidence>
<evidence type="ECO:0000256" key="3">
    <source>
        <dbReference type="ARBA" id="ARBA00012513"/>
    </source>
</evidence>
<dbReference type="InterPro" id="IPR000014">
    <property type="entry name" value="PAS"/>
</dbReference>
<dbReference type="InterPro" id="IPR001245">
    <property type="entry name" value="Ser-Thr/Tyr_kinase_cat_dom"/>
</dbReference>
<keyword evidence="12" id="KW-0472">Membrane</keyword>
<dbReference type="GO" id="GO:0009881">
    <property type="term" value="F:photoreceptor activity"/>
    <property type="evidence" value="ECO:0007669"/>
    <property type="project" value="UniProtKB-KW"/>
</dbReference>
<evidence type="ECO:0000256" key="9">
    <source>
        <dbReference type="ARBA" id="ARBA00022777"/>
    </source>
</evidence>
<evidence type="ECO:0000256" key="11">
    <source>
        <dbReference type="ARBA" id="ARBA00022991"/>
    </source>
</evidence>
<evidence type="ECO:0000256" key="1">
    <source>
        <dbReference type="ARBA" id="ARBA00004370"/>
    </source>
</evidence>
<comment type="similarity">
    <text evidence="2">Belongs to the protein kinase superfamily. TKL Ser/Thr protein kinase family. RAF subfamily.</text>
</comment>
<dbReference type="AlphaFoldDB" id="A0AAF6BIM2"/>
<keyword evidence="11" id="KW-0157">Chromophore</keyword>
<reference evidence="20" key="1">
    <citation type="journal article" date="2020" name="Curr. Biol.">
        <title>Chromatin organization in early land plants reveals an ancestral association between H3K27me3, transposons, and constitutive heterochromatin.</title>
        <authorList>
            <person name="Montgomery S.A."/>
            <person name="Tanizawa Y."/>
            <person name="Galik B."/>
            <person name="Wang N."/>
            <person name="Ito T."/>
            <person name="Mochizuki T."/>
            <person name="Akimcheva S."/>
            <person name="Bowman J.L."/>
            <person name="Cognat V."/>
            <person name="Marechal-Drouard L."/>
            <person name="Ekker H."/>
            <person name="Hong S.F."/>
            <person name="Kohchi T."/>
            <person name="Lin S.S."/>
            <person name="Liu L.D."/>
            <person name="Nakamura Y."/>
            <person name="Valeeva L.R."/>
            <person name="Shakirov E.V."/>
            <person name="Shippen D.E."/>
            <person name="Wei W.L."/>
            <person name="Yagura M."/>
            <person name="Yamaoka S."/>
            <person name="Yamato K.T."/>
            <person name="Liu C."/>
            <person name="Berger F."/>
        </authorList>
    </citation>
    <scope>NUCLEOTIDE SEQUENCE [LARGE SCALE GENOMIC DNA]</scope>
    <source>
        <strain evidence="20">Tak-1</strain>
    </source>
</reference>
<dbReference type="PRINTS" id="PR00109">
    <property type="entry name" value="TYRKINASE"/>
</dbReference>
<evidence type="ECO:0000313" key="19">
    <source>
        <dbReference type="EMBL" id="BBN11856.1"/>
    </source>
</evidence>
<comment type="subcellular location">
    <subcellularLocation>
        <location evidence="1">Membrane</location>
    </subcellularLocation>
</comment>
<dbReference type="PANTHER" id="PTHR44329">
    <property type="entry name" value="SERINE/THREONINE-PROTEIN KINASE TNNI3K-RELATED"/>
    <property type="match status" value="1"/>
</dbReference>
<dbReference type="InterPro" id="IPR051681">
    <property type="entry name" value="Ser/Thr_Kinases-Pseudokinases"/>
</dbReference>
<dbReference type="GO" id="GO:0004674">
    <property type="term" value="F:protein serine/threonine kinase activity"/>
    <property type="evidence" value="ECO:0007669"/>
    <property type="project" value="UniProtKB-KW"/>
</dbReference>
<dbReference type="EMBL" id="AP019870">
    <property type="protein sequence ID" value="BBN11856.1"/>
    <property type="molecule type" value="Genomic_DNA"/>
</dbReference>
<comment type="catalytic activity">
    <reaction evidence="15">
        <text>L-seryl-[protein] + ATP = O-phospho-L-seryl-[protein] + ADP + H(+)</text>
        <dbReference type="Rhea" id="RHEA:17989"/>
        <dbReference type="Rhea" id="RHEA-COMP:9863"/>
        <dbReference type="Rhea" id="RHEA-COMP:11604"/>
        <dbReference type="ChEBI" id="CHEBI:15378"/>
        <dbReference type="ChEBI" id="CHEBI:29999"/>
        <dbReference type="ChEBI" id="CHEBI:30616"/>
        <dbReference type="ChEBI" id="CHEBI:83421"/>
        <dbReference type="ChEBI" id="CHEBI:456216"/>
        <dbReference type="EC" id="2.7.11.1"/>
    </reaction>
</comment>
<dbReference type="InterPro" id="IPR035965">
    <property type="entry name" value="PAS-like_dom_sf"/>
</dbReference>
<dbReference type="Pfam" id="PF00989">
    <property type="entry name" value="PAS"/>
    <property type="match status" value="1"/>
</dbReference>
<dbReference type="GO" id="GO:0005524">
    <property type="term" value="F:ATP binding"/>
    <property type="evidence" value="ECO:0007669"/>
    <property type="project" value="UniProtKB-KW"/>
</dbReference>
<evidence type="ECO:0000256" key="13">
    <source>
        <dbReference type="ARBA" id="ARBA00023170"/>
    </source>
</evidence>
<dbReference type="FunFam" id="1.10.510.10:FF:000476">
    <property type="entry name" value="PAS domain-containing protein tyrosine kinase family protein"/>
    <property type="match status" value="1"/>
</dbReference>
<dbReference type="InterPro" id="IPR008271">
    <property type="entry name" value="Ser/Thr_kinase_AS"/>
</dbReference>
<gene>
    <name evidence="19" type="ORF">Mp_5g15330</name>
</gene>
<organism evidence="19 20">
    <name type="scientific">Marchantia polymorpha subsp. ruderalis</name>
    <dbReference type="NCBI Taxonomy" id="1480154"/>
    <lineage>
        <taxon>Eukaryota</taxon>
        <taxon>Viridiplantae</taxon>
        <taxon>Streptophyta</taxon>
        <taxon>Embryophyta</taxon>
        <taxon>Marchantiophyta</taxon>
        <taxon>Marchantiopsida</taxon>
        <taxon>Marchantiidae</taxon>
        <taxon>Marchantiales</taxon>
        <taxon>Marchantiaceae</taxon>
        <taxon>Marchantia</taxon>
    </lineage>
</organism>
<feature type="domain" description="PAS" evidence="18">
    <location>
        <begin position="115"/>
        <end position="146"/>
    </location>
</feature>
<dbReference type="Gene3D" id="3.30.200.20">
    <property type="entry name" value="Phosphorylase Kinase, domain 1"/>
    <property type="match status" value="1"/>
</dbReference>
<evidence type="ECO:0000256" key="7">
    <source>
        <dbReference type="ARBA" id="ARBA00022679"/>
    </source>
</evidence>
<keyword evidence="8" id="KW-0547">Nucleotide-binding</keyword>
<dbReference type="PROSITE" id="PS00108">
    <property type="entry name" value="PROTEIN_KINASE_ST"/>
    <property type="match status" value="1"/>
</dbReference>
<evidence type="ECO:0000256" key="8">
    <source>
        <dbReference type="ARBA" id="ARBA00022741"/>
    </source>
</evidence>
<feature type="region of interest" description="Disordered" evidence="16">
    <location>
        <begin position="416"/>
        <end position="445"/>
    </location>
</feature>
<dbReference type="GO" id="GO:0016020">
    <property type="term" value="C:membrane"/>
    <property type="evidence" value="ECO:0007669"/>
    <property type="project" value="UniProtKB-SubCell"/>
</dbReference>
<evidence type="ECO:0000256" key="5">
    <source>
        <dbReference type="ARBA" id="ARBA00022543"/>
    </source>
</evidence>
<keyword evidence="6" id="KW-0716">Sensory transduction</keyword>
<dbReference type="PROSITE" id="PS50011">
    <property type="entry name" value="PROTEIN_KINASE_DOM"/>
    <property type="match status" value="1"/>
</dbReference>
<dbReference type="Gene3D" id="3.30.450.20">
    <property type="entry name" value="PAS domain"/>
    <property type="match status" value="1"/>
</dbReference>
<dbReference type="Pfam" id="PF07714">
    <property type="entry name" value="PK_Tyr_Ser-Thr"/>
    <property type="match status" value="1"/>
</dbReference>
<evidence type="ECO:0000259" key="18">
    <source>
        <dbReference type="PROSITE" id="PS50112"/>
    </source>
</evidence>
<dbReference type="SMART" id="SM00220">
    <property type="entry name" value="S_TKc"/>
    <property type="match status" value="1"/>
</dbReference>
<keyword evidence="4" id="KW-0723">Serine/threonine-protein kinase</keyword>
<dbReference type="InterPro" id="IPR000719">
    <property type="entry name" value="Prot_kinase_dom"/>
</dbReference>
<dbReference type="CDD" id="cd13999">
    <property type="entry name" value="STKc_MAP3K-like"/>
    <property type="match status" value="1"/>
</dbReference>
<comment type="catalytic activity">
    <reaction evidence="14">
        <text>L-threonyl-[protein] + ATP = O-phospho-L-threonyl-[protein] + ADP + H(+)</text>
        <dbReference type="Rhea" id="RHEA:46608"/>
        <dbReference type="Rhea" id="RHEA-COMP:11060"/>
        <dbReference type="Rhea" id="RHEA-COMP:11605"/>
        <dbReference type="ChEBI" id="CHEBI:15378"/>
        <dbReference type="ChEBI" id="CHEBI:30013"/>
        <dbReference type="ChEBI" id="CHEBI:30616"/>
        <dbReference type="ChEBI" id="CHEBI:61977"/>
        <dbReference type="ChEBI" id="CHEBI:456216"/>
        <dbReference type="EC" id="2.7.11.1"/>
    </reaction>
</comment>
<dbReference type="PANTHER" id="PTHR44329:SF47">
    <property type="entry name" value="SERINE_THREONINE-PROTEIN KINASE ROCO5-RELATED"/>
    <property type="match status" value="1"/>
</dbReference>
<dbReference type="FunFam" id="3.30.200.20:FF:000060">
    <property type="entry name" value="Serine/threonine-protein kinase isoform 1"/>
    <property type="match status" value="1"/>
</dbReference>
<dbReference type="EC" id="2.7.11.1" evidence="3"/>
<dbReference type="PROSITE" id="PS50112">
    <property type="entry name" value="PAS"/>
    <property type="match status" value="1"/>
</dbReference>
<evidence type="ECO:0000256" key="2">
    <source>
        <dbReference type="ARBA" id="ARBA00010507"/>
    </source>
</evidence>
<protein>
    <recommendedName>
        <fullName evidence="3">non-specific serine/threonine protein kinase</fullName>
        <ecNumber evidence="3">2.7.11.1</ecNumber>
    </recommendedName>
</protein>
<keyword evidence="5" id="KW-0600">Photoreceptor protein</keyword>
<evidence type="ECO:0000313" key="20">
    <source>
        <dbReference type="Proteomes" id="UP001162541"/>
    </source>
</evidence>
<evidence type="ECO:0000256" key="4">
    <source>
        <dbReference type="ARBA" id="ARBA00022527"/>
    </source>
</evidence>
<dbReference type="InterPro" id="IPR011009">
    <property type="entry name" value="Kinase-like_dom_sf"/>
</dbReference>
<evidence type="ECO:0000256" key="15">
    <source>
        <dbReference type="ARBA" id="ARBA00048679"/>
    </source>
</evidence>
<dbReference type="InterPro" id="IPR013767">
    <property type="entry name" value="PAS_fold"/>
</dbReference>
<keyword evidence="13" id="KW-0675">Receptor</keyword>
<keyword evidence="7" id="KW-0808">Transferase</keyword>
<sequence>MTPRIPVNEKKATVKQILFRLQLSNLKFPHTKASIKNLTLLPMAWGESSNAMRNQVQEVFGAGGGNGSDSTGLMEALLRQSEIMNEQEQSLASLVPTSSFMDKLILQCMGRSLHVISVSGQITYWNPMAERLFGYSAEQAVGQSAVDLLCNNDNHDYAVQICERTKSGISWSGRFPLRTSGGEDFTGAVCASPLISDKGELFGIIAICSRLDSYQYLIDQPKEYIRRAGKAPMQPVPELPPRGYSGHIGMSDPEREGHKLSESQNTVASVRNVTENASTSLVLASDLKVDQSVVSFRNVTENASTSLVLASDLKVDQSVVSVRNVTENASTSLVLASDLKVDQSVVSVRNVTENASTSLVLASDLKVDQSVVSVRNVTENASTSLVLASDLKVDQMASGRRRETIQHFTPVHSWSHVNNASSSSSQNFNLPGSSASSQGPEPDQMPLAGFEIPWREIRFGARIGEGSCGTVYRATWLGSDVAVKLFSGQAYCPEVLDEFRQEVSIMKAMRHPNVLLFMGAITEPRHMSIVTEFVPRGSLFRILHRSGQGLSWNRRLAMALDIALGMNYLHNRSPPILHRDLKSSNLLVTEHWRVKVGDFGLSRLKSSRYLTRNSDKGTAQWMAPEVLRDEPYSEKSDVYSFGIILWELATRKIPWGEMSILEVVGAVGMLDRRLDMPEEVDIQYVELTEACWSSDSTIRPSFSNVVSRLKHLIKMRARS</sequence>
<evidence type="ECO:0000256" key="6">
    <source>
        <dbReference type="ARBA" id="ARBA00022606"/>
    </source>
</evidence>
<evidence type="ECO:0000256" key="12">
    <source>
        <dbReference type="ARBA" id="ARBA00023136"/>
    </source>
</evidence>
<evidence type="ECO:0000259" key="17">
    <source>
        <dbReference type="PROSITE" id="PS50011"/>
    </source>
</evidence>
<dbReference type="CDD" id="cd00130">
    <property type="entry name" value="PAS"/>
    <property type="match status" value="1"/>
</dbReference>
<keyword evidence="10" id="KW-0067">ATP-binding</keyword>
<evidence type="ECO:0000256" key="14">
    <source>
        <dbReference type="ARBA" id="ARBA00047899"/>
    </source>
</evidence>
<dbReference type="SUPFAM" id="SSF55785">
    <property type="entry name" value="PYP-like sensor domain (PAS domain)"/>
    <property type="match status" value="1"/>
</dbReference>
<dbReference type="SUPFAM" id="SSF56112">
    <property type="entry name" value="Protein kinase-like (PK-like)"/>
    <property type="match status" value="1"/>
</dbReference>
<feature type="domain" description="Protein kinase" evidence="17">
    <location>
        <begin position="457"/>
        <end position="714"/>
    </location>
</feature>
<dbReference type="SMART" id="SM00091">
    <property type="entry name" value="PAS"/>
    <property type="match status" value="1"/>
</dbReference>
<feature type="compositionally biased region" description="Low complexity" evidence="16">
    <location>
        <begin position="416"/>
        <end position="434"/>
    </location>
</feature>